<proteinExistence type="inferred from homology"/>
<dbReference type="NCBIfam" id="TIGR04283">
    <property type="entry name" value="glyco_like_mftF"/>
    <property type="match status" value="1"/>
</dbReference>
<evidence type="ECO:0000256" key="1">
    <source>
        <dbReference type="ARBA" id="ARBA00004236"/>
    </source>
</evidence>
<organism evidence="11">
    <name type="scientific">uncultured Rubrobacteraceae bacterium</name>
    <dbReference type="NCBI Taxonomy" id="349277"/>
    <lineage>
        <taxon>Bacteria</taxon>
        <taxon>Bacillati</taxon>
        <taxon>Actinomycetota</taxon>
        <taxon>Rubrobacteria</taxon>
        <taxon>Rubrobacterales</taxon>
        <taxon>Rubrobacteraceae</taxon>
        <taxon>environmental samples</taxon>
    </lineage>
</organism>
<comment type="subcellular location">
    <subcellularLocation>
        <location evidence="1">Cell membrane</location>
    </subcellularLocation>
</comment>
<dbReference type="AlphaFoldDB" id="A0A6J4QGR7"/>
<dbReference type="PANTHER" id="PTHR43646">
    <property type="entry name" value="GLYCOSYLTRANSFERASE"/>
    <property type="match status" value="1"/>
</dbReference>
<keyword evidence="2" id="KW-1003">Cell membrane</keyword>
<dbReference type="EMBL" id="CADCVE010000015">
    <property type="protein sequence ID" value="CAA9443871.1"/>
    <property type="molecule type" value="Genomic_DNA"/>
</dbReference>
<evidence type="ECO:0000256" key="5">
    <source>
        <dbReference type="ARBA" id="ARBA00023136"/>
    </source>
</evidence>
<dbReference type="SUPFAM" id="SSF53448">
    <property type="entry name" value="Nucleotide-diphospho-sugar transferases"/>
    <property type="match status" value="1"/>
</dbReference>
<evidence type="ECO:0000256" key="9">
    <source>
        <dbReference type="ARBA" id="ARBA00040345"/>
    </source>
</evidence>
<keyword evidence="5" id="KW-0472">Membrane</keyword>
<evidence type="ECO:0000256" key="4">
    <source>
        <dbReference type="ARBA" id="ARBA00022679"/>
    </source>
</evidence>
<evidence type="ECO:0000256" key="2">
    <source>
        <dbReference type="ARBA" id="ARBA00022475"/>
    </source>
</evidence>
<accession>A0A6J4QGR7</accession>
<evidence type="ECO:0000256" key="3">
    <source>
        <dbReference type="ARBA" id="ARBA00022676"/>
    </source>
</evidence>
<sequence>MKLSVVIPTLNEAANIGALLEYLLSTPGVSEIVVADGGSSDRTVKLVRSPVRLVRSEPGRGMQLRAGARRATGDVLLFLHADVLPPRDVASQIAEAVKVGYVGGNFRLRYPGGGALGRWLETLAPVYRALGRYYGDSGLFVRRDVYEACGGFPWVPIMEDIIFVRRMERMGPTAYLPGPMLSATRRWKGRPIRTLLLWACMQTAFALGASPWQLARFYKAHNPARISENKCNGVL</sequence>
<evidence type="ECO:0000256" key="7">
    <source>
        <dbReference type="ARBA" id="ARBA00037904"/>
    </source>
</evidence>
<gene>
    <name evidence="11" type="ORF">AVDCRST_MAG28-783</name>
</gene>
<dbReference type="GO" id="GO:0016757">
    <property type="term" value="F:glycosyltransferase activity"/>
    <property type="evidence" value="ECO:0007669"/>
    <property type="project" value="UniProtKB-KW"/>
</dbReference>
<feature type="domain" description="Glycosyltransferase 2-like" evidence="10">
    <location>
        <begin position="4"/>
        <end position="115"/>
    </location>
</feature>
<protein>
    <recommendedName>
        <fullName evidence="9">4,4'-diaponeurosporenoate glycosyltransferase</fullName>
    </recommendedName>
</protein>
<dbReference type="Gene3D" id="3.90.550.10">
    <property type="entry name" value="Spore Coat Polysaccharide Biosynthesis Protein SpsA, Chain A"/>
    <property type="match status" value="1"/>
</dbReference>
<evidence type="ECO:0000313" key="11">
    <source>
        <dbReference type="EMBL" id="CAA9443871.1"/>
    </source>
</evidence>
<dbReference type="GO" id="GO:0005886">
    <property type="term" value="C:plasma membrane"/>
    <property type="evidence" value="ECO:0007669"/>
    <property type="project" value="UniProtKB-SubCell"/>
</dbReference>
<keyword evidence="3" id="KW-0328">Glycosyltransferase</keyword>
<comment type="similarity">
    <text evidence="8">Belongs to the glycosyltransferase 2 family. CrtQ subfamily.</text>
</comment>
<keyword evidence="4" id="KW-0808">Transferase</keyword>
<dbReference type="Pfam" id="PF00535">
    <property type="entry name" value="Glycos_transf_2"/>
    <property type="match status" value="1"/>
</dbReference>
<comment type="pathway">
    <text evidence="7">Carotenoid biosynthesis; staphyloxanthin biosynthesis; staphyloxanthin from farnesyl diphosphate: step 4/5.</text>
</comment>
<evidence type="ECO:0000259" key="10">
    <source>
        <dbReference type="Pfam" id="PF00535"/>
    </source>
</evidence>
<dbReference type="PANTHER" id="PTHR43646:SF2">
    <property type="entry name" value="GLYCOSYLTRANSFERASE 2-LIKE DOMAIN-CONTAINING PROTEIN"/>
    <property type="match status" value="1"/>
</dbReference>
<dbReference type="InterPro" id="IPR001173">
    <property type="entry name" value="Glyco_trans_2-like"/>
</dbReference>
<dbReference type="InterPro" id="IPR026461">
    <property type="entry name" value="Trfase_2_rSAM/seldom_assoc"/>
</dbReference>
<evidence type="ECO:0000256" key="8">
    <source>
        <dbReference type="ARBA" id="ARBA00038120"/>
    </source>
</evidence>
<name>A0A6J4QGR7_9ACTN</name>
<reference evidence="11" key="1">
    <citation type="submission" date="2020-02" db="EMBL/GenBank/DDBJ databases">
        <authorList>
            <person name="Meier V. D."/>
        </authorList>
    </citation>
    <scope>NUCLEOTIDE SEQUENCE</scope>
    <source>
        <strain evidence="11">AVDCRST_MAG28</strain>
    </source>
</reference>
<comment type="function">
    <text evidence="6">Catalyzes the glycosylation of 4,4'-diaponeurosporenoate, i.e. the esterification of glucose at the C1'' position with the carboxyl group of 4,4'-diaponeurosporenic acid, to form glycosyl-4,4'-diaponeurosporenoate. This is a step in the biosynthesis of staphyloxanthin, an orange pigment present in most staphylococci strains.</text>
</comment>
<evidence type="ECO:0000256" key="6">
    <source>
        <dbReference type="ARBA" id="ARBA00037281"/>
    </source>
</evidence>
<dbReference type="CDD" id="cd02522">
    <property type="entry name" value="GT_2_like_a"/>
    <property type="match status" value="1"/>
</dbReference>
<dbReference type="InterPro" id="IPR029044">
    <property type="entry name" value="Nucleotide-diphossugar_trans"/>
</dbReference>